<keyword evidence="1" id="KW-0732">Signal</keyword>
<name>A0AAV2II88_LYMST</name>
<accession>A0AAV2II88</accession>
<dbReference type="PROSITE" id="PS50041">
    <property type="entry name" value="C_TYPE_LECTIN_2"/>
    <property type="match status" value="1"/>
</dbReference>
<gene>
    <name evidence="3" type="ORF">GSLYS_00019402001</name>
</gene>
<dbReference type="InterPro" id="IPR016186">
    <property type="entry name" value="C-type_lectin-like/link_sf"/>
</dbReference>
<dbReference type="AlphaFoldDB" id="A0AAV2II88"/>
<comment type="caution">
    <text evidence="3">The sequence shown here is derived from an EMBL/GenBank/DDBJ whole genome shotgun (WGS) entry which is preliminary data.</text>
</comment>
<protein>
    <recommendedName>
        <fullName evidence="2">C-type lectin domain-containing protein</fullName>
    </recommendedName>
</protein>
<reference evidence="3 4" key="1">
    <citation type="submission" date="2024-04" db="EMBL/GenBank/DDBJ databases">
        <authorList>
            <consortium name="Genoscope - CEA"/>
            <person name="William W."/>
        </authorList>
    </citation>
    <scope>NUCLEOTIDE SEQUENCE [LARGE SCALE GENOMIC DNA]</scope>
</reference>
<sequence length="328" mass="36304">METFLPSSVVLLLLFASGASGLQLFNIQPANIVLGITPRLDLKCSFTFGAGDNVSTLVSLFISRSNDPEYTVYQEIASINTFSGHLVDISHGNASLSGVINNGSGESFISMQWRFPGQQETGLYKCVANGVDAAGHPLSVTSTSEVTSEQPSIGTMIEAIRVLNIKASHALDNICISDCWQTRLDQMSHARFDVSNVYKGRRYLLSKFDRGVSSPLAEESCELYGGYLAEFDDNDELLFVQGFLRANSVAGYKMVRVGGTDEGHEGTWVYQRNNKPMAFTKWMPGEPDGIPLDDCVYLWSDHEWLMDDSRCSFYDSNYNPRYLCEVPV</sequence>
<feature type="chain" id="PRO_5043640406" description="C-type lectin domain-containing protein" evidence="1">
    <location>
        <begin position="22"/>
        <end position="328"/>
    </location>
</feature>
<dbReference type="InterPro" id="IPR001304">
    <property type="entry name" value="C-type_lectin-like"/>
</dbReference>
<dbReference type="EMBL" id="CAXITT010000760">
    <property type="protein sequence ID" value="CAL1546025.1"/>
    <property type="molecule type" value="Genomic_DNA"/>
</dbReference>
<dbReference type="SMART" id="SM00034">
    <property type="entry name" value="CLECT"/>
    <property type="match status" value="1"/>
</dbReference>
<evidence type="ECO:0000313" key="3">
    <source>
        <dbReference type="EMBL" id="CAL1546025.1"/>
    </source>
</evidence>
<dbReference type="Proteomes" id="UP001497497">
    <property type="component" value="Unassembled WGS sequence"/>
</dbReference>
<evidence type="ECO:0000259" key="2">
    <source>
        <dbReference type="PROSITE" id="PS50041"/>
    </source>
</evidence>
<organism evidence="3 4">
    <name type="scientific">Lymnaea stagnalis</name>
    <name type="common">Great pond snail</name>
    <name type="synonym">Helix stagnalis</name>
    <dbReference type="NCBI Taxonomy" id="6523"/>
    <lineage>
        <taxon>Eukaryota</taxon>
        <taxon>Metazoa</taxon>
        <taxon>Spiralia</taxon>
        <taxon>Lophotrochozoa</taxon>
        <taxon>Mollusca</taxon>
        <taxon>Gastropoda</taxon>
        <taxon>Heterobranchia</taxon>
        <taxon>Euthyneura</taxon>
        <taxon>Panpulmonata</taxon>
        <taxon>Hygrophila</taxon>
        <taxon>Lymnaeoidea</taxon>
        <taxon>Lymnaeidae</taxon>
        <taxon>Lymnaea</taxon>
    </lineage>
</organism>
<dbReference type="Pfam" id="PF00059">
    <property type="entry name" value="Lectin_C"/>
    <property type="match status" value="1"/>
</dbReference>
<evidence type="ECO:0000313" key="4">
    <source>
        <dbReference type="Proteomes" id="UP001497497"/>
    </source>
</evidence>
<dbReference type="InterPro" id="IPR016187">
    <property type="entry name" value="CTDL_fold"/>
</dbReference>
<proteinExistence type="predicted"/>
<dbReference type="CDD" id="cd00037">
    <property type="entry name" value="CLECT"/>
    <property type="match status" value="1"/>
</dbReference>
<feature type="signal peptide" evidence="1">
    <location>
        <begin position="1"/>
        <end position="21"/>
    </location>
</feature>
<dbReference type="Gene3D" id="3.10.100.10">
    <property type="entry name" value="Mannose-Binding Protein A, subunit A"/>
    <property type="match status" value="1"/>
</dbReference>
<keyword evidence="4" id="KW-1185">Reference proteome</keyword>
<feature type="domain" description="C-type lectin" evidence="2">
    <location>
        <begin position="198"/>
        <end position="304"/>
    </location>
</feature>
<dbReference type="SUPFAM" id="SSF56436">
    <property type="entry name" value="C-type lectin-like"/>
    <property type="match status" value="1"/>
</dbReference>
<evidence type="ECO:0000256" key="1">
    <source>
        <dbReference type="SAM" id="SignalP"/>
    </source>
</evidence>